<name>A0AAN6Y5B9_9PEZI</name>
<reference evidence="2" key="2">
    <citation type="submission" date="2023-05" db="EMBL/GenBank/DDBJ databases">
        <authorList>
            <consortium name="Lawrence Berkeley National Laboratory"/>
            <person name="Steindorff A."/>
            <person name="Hensen N."/>
            <person name="Bonometti L."/>
            <person name="Westerberg I."/>
            <person name="Brannstrom I.O."/>
            <person name="Guillou S."/>
            <person name="Cros-Aarteil S."/>
            <person name="Calhoun S."/>
            <person name="Haridas S."/>
            <person name="Kuo A."/>
            <person name="Mondo S."/>
            <person name="Pangilinan J."/>
            <person name="Riley R."/>
            <person name="Labutti K."/>
            <person name="Andreopoulos B."/>
            <person name="Lipzen A."/>
            <person name="Chen C."/>
            <person name="Yanf M."/>
            <person name="Daum C."/>
            <person name="Ng V."/>
            <person name="Clum A."/>
            <person name="Ohm R."/>
            <person name="Martin F."/>
            <person name="Silar P."/>
            <person name="Natvig D."/>
            <person name="Lalanne C."/>
            <person name="Gautier V."/>
            <person name="Ament-Velasquez S.L."/>
            <person name="Kruys A."/>
            <person name="Hutchinson M.I."/>
            <person name="Powell A.J."/>
            <person name="Barry K."/>
            <person name="Miller A.N."/>
            <person name="Grigoriev I.V."/>
            <person name="Debuchy R."/>
            <person name="Gladieux P."/>
            <person name="Thoren M.H."/>
            <person name="Johannesson H."/>
        </authorList>
    </citation>
    <scope>NUCLEOTIDE SEQUENCE</scope>
    <source>
        <strain evidence="2">PSN293</strain>
    </source>
</reference>
<accession>A0AAN6Y5B9</accession>
<proteinExistence type="predicted"/>
<sequence length="270" mass="30388">MADPDKLIPASTEIRTIVHMNLHDHADDLQHILRVSSHDGHARGTILEIRLGPIPQQTVIPTSQRGPDHYLDVCSHSPLMESPKANMLLNPREQDPLQALSHRRAVERGRCAPPTLTLGRQLATAAAVYEAKRVWLYSGHWCCYTGLRASDIEDWFHPQVESPESGDSHHHSQIRIVVANAEYGAAERVWLHSGHWCCYTGLVIEDWSQPQVESPEWGDSHHYSQIWCYSHTARPIVHEFLHPGQCRPPPPPPPPPPTSTSSRPTMTGFE</sequence>
<reference evidence="2" key="1">
    <citation type="journal article" date="2023" name="Mol. Phylogenet. Evol.">
        <title>Genome-scale phylogeny and comparative genomics of the fungal order Sordariales.</title>
        <authorList>
            <person name="Hensen N."/>
            <person name="Bonometti L."/>
            <person name="Westerberg I."/>
            <person name="Brannstrom I.O."/>
            <person name="Guillou S."/>
            <person name="Cros-Aarteil S."/>
            <person name="Calhoun S."/>
            <person name="Haridas S."/>
            <person name="Kuo A."/>
            <person name="Mondo S."/>
            <person name="Pangilinan J."/>
            <person name="Riley R."/>
            <person name="LaButti K."/>
            <person name="Andreopoulos B."/>
            <person name="Lipzen A."/>
            <person name="Chen C."/>
            <person name="Yan M."/>
            <person name="Daum C."/>
            <person name="Ng V."/>
            <person name="Clum A."/>
            <person name="Steindorff A."/>
            <person name="Ohm R.A."/>
            <person name="Martin F."/>
            <person name="Silar P."/>
            <person name="Natvig D.O."/>
            <person name="Lalanne C."/>
            <person name="Gautier V."/>
            <person name="Ament-Velasquez S.L."/>
            <person name="Kruys A."/>
            <person name="Hutchinson M.I."/>
            <person name="Powell A.J."/>
            <person name="Barry K."/>
            <person name="Miller A.N."/>
            <person name="Grigoriev I.V."/>
            <person name="Debuchy R."/>
            <person name="Gladieux P."/>
            <person name="Hiltunen Thoren M."/>
            <person name="Johannesson H."/>
        </authorList>
    </citation>
    <scope>NUCLEOTIDE SEQUENCE</scope>
    <source>
        <strain evidence="2">PSN293</strain>
    </source>
</reference>
<gene>
    <name evidence="2" type="ORF">QBC37DRAFT_446015</name>
</gene>
<feature type="compositionally biased region" description="Low complexity" evidence="1">
    <location>
        <begin position="259"/>
        <end position="270"/>
    </location>
</feature>
<dbReference type="Proteomes" id="UP001301769">
    <property type="component" value="Unassembled WGS sequence"/>
</dbReference>
<feature type="compositionally biased region" description="Pro residues" evidence="1">
    <location>
        <begin position="246"/>
        <end position="258"/>
    </location>
</feature>
<evidence type="ECO:0000256" key="1">
    <source>
        <dbReference type="SAM" id="MobiDB-lite"/>
    </source>
</evidence>
<organism evidence="2 3">
    <name type="scientific">Rhypophila decipiens</name>
    <dbReference type="NCBI Taxonomy" id="261697"/>
    <lineage>
        <taxon>Eukaryota</taxon>
        <taxon>Fungi</taxon>
        <taxon>Dikarya</taxon>
        <taxon>Ascomycota</taxon>
        <taxon>Pezizomycotina</taxon>
        <taxon>Sordariomycetes</taxon>
        <taxon>Sordariomycetidae</taxon>
        <taxon>Sordariales</taxon>
        <taxon>Naviculisporaceae</taxon>
        <taxon>Rhypophila</taxon>
    </lineage>
</organism>
<evidence type="ECO:0000313" key="3">
    <source>
        <dbReference type="Proteomes" id="UP001301769"/>
    </source>
</evidence>
<keyword evidence="3" id="KW-1185">Reference proteome</keyword>
<dbReference type="EMBL" id="MU858146">
    <property type="protein sequence ID" value="KAK4211565.1"/>
    <property type="molecule type" value="Genomic_DNA"/>
</dbReference>
<dbReference type="AlphaFoldDB" id="A0AAN6Y5B9"/>
<evidence type="ECO:0000313" key="2">
    <source>
        <dbReference type="EMBL" id="KAK4211565.1"/>
    </source>
</evidence>
<comment type="caution">
    <text evidence="2">The sequence shown here is derived from an EMBL/GenBank/DDBJ whole genome shotgun (WGS) entry which is preliminary data.</text>
</comment>
<feature type="region of interest" description="Disordered" evidence="1">
    <location>
        <begin position="242"/>
        <end position="270"/>
    </location>
</feature>
<protein>
    <submittedName>
        <fullName evidence="2">Uncharacterized protein</fullName>
    </submittedName>
</protein>